<reference evidence="3 4" key="1">
    <citation type="journal article" date="2014" name="BMC Genomics">
        <title>Comparative genomics of the major fungal agents of human and animal Sporotrichosis: Sporothrix schenckii and Sporothrix brasiliensis.</title>
        <authorList>
            <person name="Teixeira M.M."/>
            <person name="de Almeida L.G."/>
            <person name="Kubitschek-Barreira P."/>
            <person name="Alves F.L."/>
            <person name="Kioshima E.S."/>
            <person name="Abadio A.K."/>
            <person name="Fernandes L."/>
            <person name="Derengowski L.S."/>
            <person name="Ferreira K.S."/>
            <person name="Souza R.C."/>
            <person name="Ruiz J.C."/>
            <person name="de Andrade N.C."/>
            <person name="Paes H.C."/>
            <person name="Nicola A.M."/>
            <person name="Albuquerque P."/>
            <person name="Gerber A.L."/>
            <person name="Martins V.P."/>
            <person name="Peconick L.D."/>
            <person name="Neto A.V."/>
            <person name="Chaucanez C.B."/>
            <person name="Silva P.A."/>
            <person name="Cunha O.L."/>
            <person name="de Oliveira F.F."/>
            <person name="dos Santos T.C."/>
            <person name="Barros A.L."/>
            <person name="Soares M.A."/>
            <person name="de Oliveira L.M."/>
            <person name="Marini M.M."/>
            <person name="Villalobos-Duno H."/>
            <person name="Cunha M.M."/>
            <person name="de Hoog S."/>
            <person name="da Silveira J.F."/>
            <person name="Henrissat B."/>
            <person name="Nino-Vega G.A."/>
            <person name="Cisalpino P.S."/>
            <person name="Mora-Montes H.M."/>
            <person name="Almeida S.R."/>
            <person name="Stajich J.E."/>
            <person name="Lopes-Bezerra L.M."/>
            <person name="Vasconcelos A.T."/>
            <person name="Felipe M.S."/>
        </authorList>
    </citation>
    <scope>NUCLEOTIDE SEQUENCE [LARGE SCALE GENOMIC DNA]</scope>
    <source>
        <strain evidence="3 4">5110</strain>
    </source>
</reference>
<evidence type="ECO:0000313" key="3">
    <source>
        <dbReference type="EMBL" id="KIH92259.1"/>
    </source>
</evidence>
<dbReference type="InterPro" id="IPR006595">
    <property type="entry name" value="CTLH_C"/>
</dbReference>
<feature type="domain" description="CTLH" evidence="2">
    <location>
        <begin position="51"/>
        <end position="84"/>
    </location>
</feature>
<comment type="caution">
    <text evidence="3">The sequence shown here is derived from an EMBL/GenBank/DDBJ whole genome shotgun (WGS) entry which is preliminary data.</text>
</comment>
<dbReference type="AlphaFoldDB" id="A0A0C2F0E0"/>
<dbReference type="Pfam" id="PF10607">
    <property type="entry name" value="CTLH"/>
    <property type="match status" value="1"/>
</dbReference>
<dbReference type="Pfam" id="PF08513">
    <property type="entry name" value="LisH"/>
    <property type="match status" value="1"/>
</dbReference>
<name>A0A0C2F0E0_9PEZI</name>
<dbReference type="SMART" id="SM00757">
    <property type="entry name" value="CRA"/>
    <property type="match status" value="1"/>
</dbReference>
<dbReference type="HOGENOM" id="CLU_073203_0_0_1"/>
<dbReference type="EMBL" id="AWTV01000006">
    <property type="protein sequence ID" value="KIH92259.1"/>
    <property type="molecule type" value="Genomic_DNA"/>
</dbReference>
<dbReference type="Proteomes" id="UP000031575">
    <property type="component" value="Unassembled WGS sequence"/>
</dbReference>
<dbReference type="VEuPathDB" id="FungiDB:SPBR_02933"/>
<dbReference type="PROSITE" id="PS50896">
    <property type="entry name" value="LISH"/>
    <property type="match status" value="1"/>
</dbReference>
<dbReference type="PANTHER" id="PTHR12864">
    <property type="entry name" value="RAN BINDING PROTEIN 9-RELATED"/>
    <property type="match status" value="1"/>
</dbReference>
<accession>A0A0C2F0E0</accession>
<comment type="function">
    <text evidence="1">Involved in the proteasome-dependent degradation of fructose-1,6-bisphosphatase.</text>
</comment>
<proteinExistence type="predicted"/>
<evidence type="ECO:0000256" key="1">
    <source>
        <dbReference type="ARBA" id="ARBA00002343"/>
    </source>
</evidence>
<evidence type="ECO:0000313" key="4">
    <source>
        <dbReference type="Proteomes" id="UP000031575"/>
    </source>
</evidence>
<dbReference type="InterPro" id="IPR024964">
    <property type="entry name" value="CTLH/CRA"/>
</dbReference>
<dbReference type="InterPro" id="IPR050618">
    <property type="entry name" value="Ubq-SigPath_Reg"/>
</dbReference>
<keyword evidence="4" id="KW-1185">Reference proteome</keyword>
<dbReference type="GeneID" id="63676157"/>
<organism evidence="3 4">
    <name type="scientific">Sporothrix brasiliensis 5110</name>
    <dbReference type="NCBI Taxonomy" id="1398154"/>
    <lineage>
        <taxon>Eukaryota</taxon>
        <taxon>Fungi</taxon>
        <taxon>Dikarya</taxon>
        <taxon>Ascomycota</taxon>
        <taxon>Pezizomycotina</taxon>
        <taxon>Sordariomycetes</taxon>
        <taxon>Sordariomycetidae</taxon>
        <taxon>Ophiostomatales</taxon>
        <taxon>Ophiostomataceae</taxon>
        <taxon>Sporothrix</taxon>
    </lineage>
</organism>
<dbReference type="PROSITE" id="PS50897">
    <property type="entry name" value="CTLH"/>
    <property type="match status" value="1"/>
</dbReference>
<protein>
    <submittedName>
        <fullName evidence="3">CTLH domain-containing protein</fullName>
    </submittedName>
</protein>
<gene>
    <name evidence="3" type="ORF">SPBR_02933</name>
</gene>
<sequence>MSFQSRVNAVKTPKSDINALILDYLTMEGYPQAAANFSKEANLPPQQDKSFVHARQQIRSAIHNGKIDEAITLLNHFNPELVERIRQANSSGNDFAPVVKFAQDQLAPRASTKKEFLEDLEETMVMLFFTPDKMPAAQQRLLSPDLREEVADKVNKAILFHHSKRREAAIRQIVRMRAWAENVAREKKLDVPDIIDLGLNATADNRFHDHEHEAMITT</sequence>
<dbReference type="RefSeq" id="XP_040620269.1">
    <property type="nucleotide sequence ID" value="XM_040761236.1"/>
</dbReference>
<dbReference type="InterPro" id="IPR006594">
    <property type="entry name" value="LisH"/>
</dbReference>
<dbReference type="InterPro" id="IPR013144">
    <property type="entry name" value="CRA_dom"/>
</dbReference>
<dbReference type="SMART" id="SM00667">
    <property type="entry name" value="LisH"/>
    <property type="match status" value="1"/>
</dbReference>
<dbReference type="OrthoDB" id="2415936at2759"/>
<evidence type="ECO:0000259" key="2">
    <source>
        <dbReference type="PROSITE" id="PS50897"/>
    </source>
</evidence>